<feature type="domain" description="C2H2-type" evidence="15">
    <location>
        <begin position="1913"/>
        <end position="1940"/>
    </location>
</feature>
<feature type="compositionally biased region" description="Basic residues" evidence="14">
    <location>
        <begin position="526"/>
        <end position="546"/>
    </location>
</feature>
<feature type="domain" description="C2H2-type" evidence="15">
    <location>
        <begin position="1803"/>
        <end position="1830"/>
    </location>
</feature>
<comment type="similarity">
    <text evidence="2">Belongs to the krueppel C2H2-type zinc-finger protein family.</text>
</comment>
<feature type="region of interest" description="Disordered" evidence="14">
    <location>
        <begin position="1659"/>
        <end position="1683"/>
    </location>
</feature>
<feature type="region of interest" description="Disordered" evidence="14">
    <location>
        <begin position="718"/>
        <end position="737"/>
    </location>
</feature>
<proteinExistence type="inferred from homology"/>
<evidence type="ECO:0000313" key="17">
    <source>
        <dbReference type="RefSeq" id="XP_047740278.1"/>
    </source>
</evidence>
<feature type="domain" description="C2H2-type" evidence="15">
    <location>
        <begin position="2032"/>
        <end position="2059"/>
    </location>
</feature>
<feature type="domain" description="C2H2-type" evidence="15">
    <location>
        <begin position="1354"/>
        <end position="1381"/>
    </location>
</feature>
<dbReference type="RefSeq" id="XP_047740278.1">
    <property type="nucleotide sequence ID" value="XM_047884322.1"/>
</dbReference>
<dbReference type="SUPFAM" id="SSF57667">
    <property type="entry name" value="beta-beta-alpha zinc fingers"/>
    <property type="match status" value="16"/>
</dbReference>
<dbReference type="GeneID" id="108679288"/>
<dbReference type="SMART" id="SM00355">
    <property type="entry name" value="ZnF_C2H2"/>
    <property type="match status" value="33"/>
</dbReference>
<protein>
    <submittedName>
        <fullName evidence="17">Uncharacterized protein LOC108679288</fullName>
    </submittedName>
</protein>
<feature type="domain" description="C2H2-type" evidence="15">
    <location>
        <begin position="1857"/>
        <end position="1884"/>
    </location>
</feature>
<dbReference type="OMA" id="NDACHED"/>
<evidence type="ECO:0000256" key="9">
    <source>
        <dbReference type="ARBA" id="ARBA00023015"/>
    </source>
</evidence>
<feature type="domain" description="C2H2-type" evidence="15">
    <location>
        <begin position="1941"/>
        <end position="1968"/>
    </location>
</feature>
<organism evidence="16 17">
    <name type="scientific">Hyalella azteca</name>
    <name type="common">Amphipod</name>
    <dbReference type="NCBI Taxonomy" id="294128"/>
    <lineage>
        <taxon>Eukaryota</taxon>
        <taxon>Metazoa</taxon>
        <taxon>Ecdysozoa</taxon>
        <taxon>Arthropoda</taxon>
        <taxon>Crustacea</taxon>
        <taxon>Multicrustacea</taxon>
        <taxon>Malacostraca</taxon>
        <taxon>Eumalacostraca</taxon>
        <taxon>Peracarida</taxon>
        <taxon>Amphipoda</taxon>
        <taxon>Senticaudata</taxon>
        <taxon>Talitrida</taxon>
        <taxon>Talitroidea</taxon>
        <taxon>Hyalellidae</taxon>
        <taxon>Hyalella</taxon>
    </lineage>
</organism>
<feature type="domain" description="C2H2-type" evidence="15">
    <location>
        <begin position="2116"/>
        <end position="2138"/>
    </location>
</feature>
<feature type="domain" description="C2H2-type" evidence="15">
    <location>
        <begin position="1969"/>
        <end position="1996"/>
    </location>
</feature>
<dbReference type="PANTHER" id="PTHR24376">
    <property type="entry name" value="ZINC FINGER PROTEIN"/>
    <property type="match status" value="1"/>
</dbReference>
<keyword evidence="6 13" id="KW-0863">Zinc-finger</keyword>
<dbReference type="GO" id="GO:0000978">
    <property type="term" value="F:RNA polymerase II cis-regulatory region sequence-specific DNA binding"/>
    <property type="evidence" value="ECO:0007669"/>
    <property type="project" value="TreeGrafter"/>
</dbReference>
<evidence type="ECO:0000259" key="15">
    <source>
        <dbReference type="PROSITE" id="PS50157"/>
    </source>
</evidence>
<evidence type="ECO:0000256" key="14">
    <source>
        <dbReference type="SAM" id="MobiDB-lite"/>
    </source>
</evidence>
<feature type="domain" description="C2H2-type" evidence="15">
    <location>
        <begin position="1468"/>
        <end position="1496"/>
    </location>
</feature>
<dbReference type="Proteomes" id="UP000694843">
    <property type="component" value="Unplaced"/>
</dbReference>
<feature type="domain" description="C2H2-type" evidence="15">
    <location>
        <begin position="2484"/>
        <end position="2511"/>
    </location>
</feature>
<feature type="domain" description="C2H2-type" evidence="15">
    <location>
        <begin position="1746"/>
        <end position="1773"/>
    </location>
</feature>
<feature type="region of interest" description="Disordered" evidence="14">
    <location>
        <begin position="90"/>
        <end position="111"/>
    </location>
</feature>
<feature type="compositionally biased region" description="Polar residues" evidence="14">
    <location>
        <begin position="2210"/>
        <end position="2241"/>
    </location>
</feature>
<feature type="domain" description="C2H2-type" evidence="15">
    <location>
        <begin position="2060"/>
        <end position="2087"/>
    </location>
</feature>
<feature type="domain" description="C2H2-type" evidence="15">
    <location>
        <begin position="1885"/>
        <end position="1912"/>
    </location>
</feature>
<feature type="compositionally biased region" description="Polar residues" evidence="14">
    <location>
        <begin position="988"/>
        <end position="1010"/>
    </location>
</feature>
<feature type="compositionally biased region" description="Polar residues" evidence="14">
    <location>
        <begin position="785"/>
        <end position="802"/>
    </location>
</feature>
<feature type="region of interest" description="Disordered" evidence="14">
    <location>
        <begin position="2210"/>
        <end position="2246"/>
    </location>
</feature>
<accession>A0A979FUK1</accession>
<keyword evidence="3" id="KW-1017">Isopeptide bond</keyword>
<evidence type="ECO:0000256" key="2">
    <source>
        <dbReference type="ARBA" id="ARBA00006991"/>
    </source>
</evidence>
<feature type="region of interest" description="Disordered" evidence="14">
    <location>
        <begin position="785"/>
        <end position="804"/>
    </location>
</feature>
<feature type="domain" description="C2H2-type" evidence="15">
    <location>
        <begin position="1831"/>
        <end position="1854"/>
    </location>
</feature>
<evidence type="ECO:0000256" key="12">
    <source>
        <dbReference type="ARBA" id="ARBA00023242"/>
    </source>
</evidence>
<feature type="compositionally biased region" description="Basic residues" evidence="14">
    <location>
        <begin position="573"/>
        <end position="588"/>
    </location>
</feature>
<feature type="domain" description="C2H2-type" evidence="15">
    <location>
        <begin position="2540"/>
        <end position="2568"/>
    </location>
</feature>
<keyword evidence="16" id="KW-1185">Reference proteome</keyword>
<dbReference type="PROSITE" id="PS50157">
    <property type="entry name" value="ZINC_FINGER_C2H2_2"/>
    <property type="match status" value="30"/>
</dbReference>
<evidence type="ECO:0000256" key="4">
    <source>
        <dbReference type="ARBA" id="ARBA00022723"/>
    </source>
</evidence>
<feature type="domain" description="C2H2-type" evidence="15">
    <location>
        <begin position="1718"/>
        <end position="1745"/>
    </location>
</feature>
<feature type="domain" description="C2H2-type" evidence="15">
    <location>
        <begin position="1593"/>
        <end position="1621"/>
    </location>
</feature>
<feature type="domain" description="C2H2-type" evidence="15">
    <location>
        <begin position="1565"/>
        <end position="1592"/>
    </location>
</feature>
<feature type="domain" description="C2H2-type" evidence="15">
    <location>
        <begin position="2428"/>
        <end position="2455"/>
    </location>
</feature>
<feature type="compositionally biased region" description="Basic and acidic residues" evidence="14">
    <location>
        <begin position="2673"/>
        <end position="2684"/>
    </location>
</feature>
<feature type="domain" description="C2H2-type" evidence="15">
    <location>
        <begin position="1622"/>
        <end position="1649"/>
    </location>
</feature>
<dbReference type="PANTHER" id="PTHR24376:SF38">
    <property type="entry name" value="ZINC FINGER PROTEIN 445"/>
    <property type="match status" value="1"/>
</dbReference>
<dbReference type="OrthoDB" id="8300205at2759"/>
<keyword evidence="4" id="KW-0479">Metal-binding</keyword>
<feature type="domain" description="C2H2-type" evidence="15">
    <location>
        <begin position="1997"/>
        <end position="2024"/>
    </location>
</feature>
<dbReference type="GO" id="GO:0008270">
    <property type="term" value="F:zinc ion binding"/>
    <property type="evidence" value="ECO:0007669"/>
    <property type="project" value="UniProtKB-KW"/>
</dbReference>
<reference evidence="17" key="1">
    <citation type="submission" date="2025-08" db="UniProtKB">
        <authorList>
            <consortium name="RefSeq"/>
        </authorList>
    </citation>
    <scope>IDENTIFICATION</scope>
    <source>
        <tissue evidence="17">Whole organism</tissue>
    </source>
</reference>
<dbReference type="FunFam" id="3.30.160.60:FF:000624">
    <property type="entry name" value="zinc finger protein 697"/>
    <property type="match status" value="2"/>
</dbReference>
<evidence type="ECO:0000256" key="8">
    <source>
        <dbReference type="ARBA" id="ARBA00022843"/>
    </source>
</evidence>
<dbReference type="Pfam" id="PF00096">
    <property type="entry name" value="zf-C2H2"/>
    <property type="match status" value="5"/>
</dbReference>
<evidence type="ECO:0000256" key="13">
    <source>
        <dbReference type="PROSITE-ProRule" id="PRU00042"/>
    </source>
</evidence>
<comment type="subcellular location">
    <subcellularLocation>
        <location evidence="1">Nucleus</location>
    </subcellularLocation>
</comment>
<evidence type="ECO:0000256" key="6">
    <source>
        <dbReference type="ARBA" id="ARBA00022771"/>
    </source>
</evidence>
<evidence type="ECO:0000256" key="10">
    <source>
        <dbReference type="ARBA" id="ARBA00023125"/>
    </source>
</evidence>
<keyword evidence="9" id="KW-0805">Transcription regulation</keyword>
<evidence type="ECO:0000256" key="3">
    <source>
        <dbReference type="ARBA" id="ARBA00022499"/>
    </source>
</evidence>
<feature type="domain" description="C2H2-type" evidence="15">
    <location>
        <begin position="1244"/>
        <end position="1271"/>
    </location>
</feature>
<feature type="region of interest" description="Disordered" evidence="14">
    <location>
        <begin position="690"/>
        <end position="709"/>
    </location>
</feature>
<feature type="domain" description="C2H2-type" evidence="15">
    <location>
        <begin position="1216"/>
        <end position="1239"/>
    </location>
</feature>
<dbReference type="GO" id="GO:0001228">
    <property type="term" value="F:DNA-binding transcription activator activity, RNA polymerase II-specific"/>
    <property type="evidence" value="ECO:0007669"/>
    <property type="project" value="TreeGrafter"/>
</dbReference>
<evidence type="ECO:0000256" key="11">
    <source>
        <dbReference type="ARBA" id="ARBA00023163"/>
    </source>
</evidence>
<keyword evidence="11" id="KW-0804">Transcription</keyword>
<evidence type="ECO:0000256" key="1">
    <source>
        <dbReference type="ARBA" id="ARBA00004123"/>
    </source>
</evidence>
<keyword evidence="7" id="KW-0862">Zinc</keyword>
<dbReference type="Pfam" id="PF12874">
    <property type="entry name" value="zf-met"/>
    <property type="match status" value="2"/>
</dbReference>
<feature type="domain" description="C2H2-type" evidence="15">
    <location>
        <begin position="2456"/>
        <end position="2483"/>
    </location>
</feature>
<feature type="region of interest" description="Disordered" evidence="14">
    <location>
        <begin position="980"/>
        <end position="1010"/>
    </location>
</feature>
<dbReference type="FunFam" id="3.30.160.60:FF:000446">
    <property type="entry name" value="Zinc finger protein"/>
    <property type="match status" value="2"/>
</dbReference>
<evidence type="ECO:0000256" key="7">
    <source>
        <dbReference type="ARBA" id="ARBA00022833"/>
    </source>
</evidence>
<feature type="compositionally biased region" description="Acidic residues" evidence="14">
    <location>
        <begin position="1659"/>
        <end position="1668"/>
    </location>
</feature>
<feature type="domain" description="C2H2-type" evidence="15">
    <location>
        <begin position="2512"/>
        <end position="2539"/>
    </location>
</feature>
<feature type="region of interest" description="Disordered" evidence="14">
    <location>
        <begin position="526"/>
        <end position="610"/>
    </location>
</feature>
<gene>
    <name evidence="17" type="primary">LOC108679288</name>
</gene>
<dbReference type="Pfam" id="PF13912">
    <property type="entry name" value="zf-C2H2_6"/>
    <property type="match status" value="3"/>
</dbReference>
<dbReference type="KEGG" id="hazt:108679288"/>
<name>A0A979FUK1_HYAAZ</name>
<feature type="compositionally biased region" description="Low complexity" evidence="14">
    <location>
        <begin position="724"/>
        <end position="736"/>
    </location>
</feature>
<feature type="domain" description="C2H2-type" evidence="15">
    <location>
        <begin position="1326"/>
        <end position="1353"/>
    </location>
</feature>
<feature type="domain" description="C2H2-type" evidence="15">
    <location>
        <begin position="1388"/>
        <end position="1411"/>
    </location>
</feature>
<feature type="domain" description="C2H2-type" evidence="15">
    <location>
        <begin position="1537"/>
        <end position="1564"/>
    </location>
</feature>
<feature type="domain" description="C2H2-type" evidence="15">
    <location>
        <begin position="2088"/>
        <end position="2115"/>
    </location>
</feature>
<keyword evidence="8" id="KW-0832">Ubl conjugation</keyword>
<dbReference type="FunFam" id="3.30.160.60:FF:001289">
    <property type="entry name" value="Zinc finger protein 574"/>
    <property type="match status" value="1"/>
</dbReference>
<dbReference type="FunFam" id="3.30.160.60:FF:000383">
    <property type="entry name" value="Uncharacterized protein"/>
    <property type="match status" value="1"/>
</dbReference>
<evidence type="ECO:0000313" key="16">
    <source>
        <dbReference type="Proteomes" id="UP000694843"/>
    </source>
</evidence>
<dbReference type="InterPro" id="IPR036236">
    <property type="entry name" value="Znf_C2H2_sf"/>
</dbReference>
<dbReference type="GO" id="GO:0003682">
    <property type="term" value="F:chromatin binding"/>
    <property type="evidence" value="ECO:0007669"/>
    <property type="project" value="UniProtKB-ARBA"/>
</dbReference>
<dbReference type="Gene3D" id="3.30.160.60">
    <property type="entry name" value="Classic Zinc Finger"/>
    <property type="match status" value="20"/>
</dbReference>
<keyword evidence="10" id="KW-0238">DNA-binding</keyword>
<feature type="domain" description="C2H2-type" evidence="15">
    <location>
        <begin position="1690"/>
        <end position="1712"/>
    </location>
</feature>
<dbReference type="PROSITE" id="PS00028">
    <property type="entry name" value="ZINC_FINGER_C2H2_1"/>
    <property type="match status" value="31"/>
</dbReference>
<keyword evidence="5" id="KW-0677">Repeat</keyword>
<dbReference type="GO" id="GO:0005634">
    <property type="term" value="C:nucleus"/>
    <property type="evidence" value="ECO:0007669"/>
    <property type="project" value="UniProtKB-SubCell"/>
</dbReference>
<feature type="region of interest" description="Disordered" evidence="14">
    <location>
        <begin position="2671"/>
        <end position="2693"/>
    </location>
</feature>
<dbReference type="FunFam" id="3.30.160.60:FF:000690">
    <property type="entry name" value="Zinc finger protein 354C"/>
    <property type="match status" value="1"/>
</dbReference>
<evidence type="ECO:0000256" key="5">
    <source>
        <dbReference type="ARBA" id="ARBA00022737"/>
    </source>
</evidence>
<dbReference type="InterPro" id="IPR013087">
    <property type="entry name" value="Znf_C2H2_type"/>
</dbReference>
<feature type="compositionally biased region" description="Acidic residues" evidence="14">
    <location>
        <begin position="690"/>
        <end position="704"/>
    </location>
</feature>
<sequence length="2929" mass="325270">MSLSEEISSTNGNRSKEDEALIVQNSSCLDPVGFSNVRVNHDDAKNCSAAKLPATASSNLSQTPQNELANIELGSKSLYSSHSAILHRSPKLHSATAPHQLDDESNSVHHQQLASLAANQVNSVAINLHVDGIHEHSARLQEPDTLASDDAFNAPNALVQYVDESSSQSDNLIPYESTMQDDGTDLGSFSVSHPAVYSVSSESNSNQMVSYQDEGQVENSVGDLSQYRNSLTQSTSPGLVHYADGQEGLTISAAGDQLLLPETSLVNFVELGEGLNIDPNSLATNSIMMRSEYINETADGRAISVVTNDEGSSGLTLLDARERDGTEESAEAYITADSDVNNGSATQYLHIGTVGNQAISVPLSLLNSQSGLALLQQLGVVRMDNEHNTIFLPQAAAESSQAVPMTSSVPISSVTLQFSEYSQQSQTSTVDTATATYQSTKTSTVDTGYQSTNVRQVSSSAASSNKSGRHRVLGSGPLAISAQGIIQQVGGRRVTVLPRPEDLQRLKDQKALVLDVPDKRAFGLHRRKGPVPIRPHQRYSRPRGGRRNFSYAAADDGDEDYRSPSQIPALRGGVRKRGRRGRRGRRGGSRGGACGVVVVNSSGRRPGRPRKAVTLLEGPLGARMIHTGPQEAPSLQGESPDVLTSEGVEDLPMADALQLLDDPADANKRRLPPRKRGNKYSKMIEALILPDDEIPSESSEDDPDFPGAARDVVRLTRTGKRGASSDSEVDAVSSDQQSRRFMAAYSGPRHKISLFTGPPSDPKVVVSCSFVPPSSYTQSFSLHQSTISDPNSGPNSQNNEVNACSGDSFVHHDVAARMSSNYLDNVCDNSLYSYGEVLRSSTARESFLSESLEEETNSKEITLSANGFGGFTVLDSGPDSCSYVDDQGNAYMSYERTEEEYEQKEYAKEATGITLSTSVHLVSENEGGDDHEGRDAYHIIVDRMDDNTLVSHVSSDAKPVSDDSFISSSELQHKELQLSFGITDSDDNSANSGRITEIGSNKNQRSHSSSDALLLRNDSEAPLNVAVYSQPNFGHHTNSMKNSSPEILNFSSSQFDVESSISVCDATEEMDFSSPHDKLSVGRDDMNDACHEDMSGACHDDISDACHEGMSDACHEDAVMPSIKCEPLLDALPSCDAHQRRLPQLNISDDLTPGVSRSEQGDYCGEHDARVPGPGDPYSRADIFLDHSAAFLSEEACQEEASVIVIKEELSEAEGYMCEECGDTLPSKQDFVQHSRSSHDLRAHECDLCDRAFTSKLSLENHRAGHAPRTSYQCSNCQLNFNNITSLQSHSCRRSHDCVCQFCGKRLGSAALLHKHMAQHDEGLAYKCEVCCKFFECKSDLDLHAKTHQNERPHICDICNIGFFSAGGLNRHRKVHKRNQGVDSSEDLRCAHCQANFTYAESLKKHMSSVHNIGNADVKPTSLPFSEDRVVEELQEQLNEGYAPKNSELYDVPGASETLESKFPVDPFRCGICEESFTDVDMMCDHFSNCHTGEQPLYCETCCVGCSNERQMERHKGVHISEEQNTVIPKQSEDLPHLCLVCGKGFKTVQELTKHNRVHNVAKHFKCTICSASFPIKSALDKHLLVHTGERPFKCDVCLKSFRQSAALVRHKLWTHRLKNQNKCEICGKTFFTTALLIYHLDVHGDQGRSVKRKLEASMDIEEEGDQDSDAKPKSDDEDGLVKPEVNVNNKCEYCSKTFPSYVALLTHKLTHKLSASYKCDQCHRTFREKRYLQKHKLTHRGVRSWKCDICKKGFAAKLTLIRHSQVHIREALRPEVDTHQQPLGDDNQESQGGVPCTLPSVLRCNECNVNFSHKSHYVRHKLLHSGTPLLKCGLCDKMFVHKSDIIRHKVMHSFMFTCDVCNRNFHKRSLYIMHKRKHTEGKPFQCEVCNKSFSSSSNFNAHKRIHSGDKPYKCDRCDYKCSQSGRLMKHKRMHSGVKPYLCQTCGKFFANAESLKVHQRLHSGDRPFKCHICGKGFINNGSLNQHIKDHVKQETFKCDVCPHKFRRESHLIRHKQYHIQVEASNSDHPGHMCEICGRVFDKKKYLYTHGNVHSRQKNYSCKMCNKQLASRLALKNHEHIHSGLKPYQCSECAKVFRSSSNLNRHHKMHDGRESLRCDECQESFVCKEDLTEHSHVHVMMVDDVDDTADSGASNDNPPHLYVFESMSEDLDSSRQILVGRGQQQIFVEGNQSLLVFPEGPEAQFSELPQVQKTEPNVNTMNKRPQNSYLASNSSQISSRQLDSHTVHSIQMEDQQLTAADQPRSQMSSLNQPQISVSHISAPHSSIQQISGPRIIGPTLTVSSDPLVHSNQLSNTHLLHSNQLTSIEFESEDMEADSSTVVHEMDHPSDGAFQPMEIVEPDIVVDSLNSNDPQTQQKMMSFMTSQVHSMTNPNARMDQEGGMLQDSLTVDTLAEEANAASPAVVKNYNCQVCDKTFAKKQYLTKHMYRHRDVKPHECDVCGKRFAQKFEVVVHKIKHTGEKPFSCDICAKQFRSKVNLNNHKMRHSGEFPFLCSVCRRGFSTQLQLERHVTLHTGMLPFNCDHCNKGYNIKMNLRKHILKVHRHSSRVRDRDRDYSMDADHLVEELEDVEDSTNQQLGHDLKVTIVEGDRDYKGQISIKSDQDLMEEFDSSTDITLFPKPGDHEMSFANDMTLAIKAPGGDDRTILYQEAAEGSRPRPKHDNQRGLPSTIFTTTTRPSSQILHIKTDDLSVQPVYHLQPIESSSNDEMFASYVPTLADSDGGGSSVPIIVLQSSNKTAPGHVLETEQPEQKQVPLQRFCQVSEYIQAIQSGTHTDHFISPDSEQKIIQVLPPQSKLQSNDRFTLQPNKSNRILSLGGEARLATIDAEGNLIPLFPASNMKSTAAPGQRLYSLADAGTKFVTMAGTRQELDDDFPSRHYQHSHEEGGIHVATDGEALMNVDNVCEENYE</sequence>
<dbReference type="FunFam" id="3.30.160.60:FF:000030">
    <property type="entry name" value="Zinc finger protein 628"/>
    <property type="match status" value="1"/>
</dbReference>
<keyword evidence="12" id="KW-0539">Nucleus</keyword>